<feature type="transmembrane region" description="Helical" evidence="1">
    <location>
        <begin position="363"/>
        <end position="383"/>
    </location>
</feature>
<dbReference type="InterPro" id="IPR019286">
    <property type="entry name" value="DUF2339_TM"/>
</dbReference>
<feature type="transmembrane region" description="Helical" evidence="1">
    <location>
        <begin position="177"/>
        <end position="197"/>
    </location>
</feature>
<gene>
    <name evidence="2" type="ORF">OO7_07849</name>
</gene>
<feature type="transmembrane region" description="Helical" evidence="1">
    <location>
        <begin position="281"/>
        <end position="299"/>
    </location>
</feature>
<dbReference type="OrthoDB" id="207428at2"/>
<keyword evidence="1" id="KW-0472">Membrane</keyword>
<evidence type="ECO:0000313" key="3">
    <source>
        <dbReference type="Proteomes" id="UP000010290"/>
    </source>
</evidence>
<protein>
    <submittedName>
        <fullName evidence="2">Uncharacterized protein</fullName>
    </submittedName>
</protein>
<proteinExistence type="predicted"/>
<feature type="transmembrane region" description="Helical" evidence="1">
    <location>
        <begin position="330"/>
        <end position="351"/>
    </location>
</feature>
<feature type="transmembrane region" description="Helical" evidence="1">
    <location>
        <begin position="644"/>
        <end position="665"/>
    </location>
</feature>
<feature type="transmembrane region" description="Helical" evidence="1">
    <location>
        <begin position="306"/>
        <end position="324"/>
    </location>
</feature>
<dbReference type="EMBL" id="AKKN01000007">
    <property type="protein sequence ID" value="EKT58610.1"/>
    <property type="molecule type" value="Genomic_DNA"/>
</dbReference>
<organism evidence="2 3">
    <name type="scientific">Providencia sneebia DSM 19967</name>
    <dbReference type="NCBI Taxonomy" id="1141660"/>
    <lineage>
        <taxon>Bacteria</taxon>
        <taxon>Pseudomonadati</taxon>
        <taxon>Pseudomonadota</taxon>
        <taxon>Gammaproteobacteria</taxon>
        <taxon>Enterobacterales</taxon>
        <taxon>Morganellaceae</taxon>
        <taxon>Providencia</taxon>
    </lineage>
</organism>
<dbReference type="Pfam" id="PF10101">
    <property type="entry name" value="DUF2339"/>
    <property type="match status" value="1"/>
</dbReference>
<feature type="transmembrane region" description="Helical" evidence="1">
    <location>
        <begin position="616"/>
        <end position="632"/>
    </location>
</feature>
<dbReference type="PIRSF" id="PIRSF035905">
    <property type="entry name" value="UCP035905_mp"/>
    <property type="match status" value="1"/>
</dbReference>
<feature type="transmembrane region" description="Helical" evidence="1">
    <location>
        <begin position="781"/>
        <end position="800"/>
    </location>
</feature>
<sequence length="916" mass="102812">MDILLVVGFIVVILLIISPILAIVAINRASRVERLVLQQNQRITSLETALNAQLTDIDHQTELILANKTPAKPTDSPHSLSEPDIPTQVTPQPESLIAASQIPELSSDIQGSYQENKLKQTHRNNADQSDGYWPIFSHFFNWLWKGNPLAKIGILLLFLGVAYLLKFSVQNDVLSPQVRLLISAIGCLILLTVGWYLRQKKALFALILQGGAIGCLYITIFAAFKLYDMLPYSMAFVAMALICVASVILALLQSAISLAILASLGGYLAPVLLSMGGGSHIILFSYYLMLSIAILIISVWQTWRPLNLVGMVMTYSVAVLWGWNNYQEEYYVSSQLFLIANLIVFNVLTQLFSLRFPHDKQMVVDYTLLFIPPFVSIALQYAISSHIPYVPAFVALMLGLFYLLAGYQLHKRYNDVAKELALGNVVIGVAFVTLAIPLALAFEWTSIIWSVEGLLLLWYGFQQQNKKLILVGVLLILTSVITLLGGFSLYTWSRASTYMIPVLLVACFCAGAIFNLHRNAFKSYNFFSHCFLVIGLVVWCFWIPVMTDILSWSYESEIFIVIALVIISACLWRFLAIKSDWITLLLCQSIVWLTGYYYLILDFIDDINPMGRGESSLIWPVLLGSSILFVIHTQNARNIKIQRILHGATFWLILIFIATEVNWFVTILPWGMTELGYFIYIMSITLVILTLYGLQSQKIVPMKRNAMTYWYNSLPMAGVLICISIIANFNDGKLTFWNYIPLINPLDEAGLFSIASILLIKRGITQKLKRVTELHLLIIRGLGLAAIILSILWFNGILLRALSDYADINWDFDALFTSRLVQTILSISWSVIALGFMIFAGMKQNRKYWFFGAGVFGCVIAKLFLVDIYGQDGLSRAISFIAVAVLILVVGYFSPLPPKIISGTENQEAVDEINPK</sequence>
<feature type="transmembrane region" description="Helical" evidence="1">
    <location>
        <begin position="446"/>
        <end position="461"/>
    </location>
</feature>
<feature type="transmembrane region" description="Helical" evidence="1">
    <location>
        <begin position="230"/>
        <end position="251"/>
    </location>
</feature>
<feature type="transmembrane region" description="Helical" evidence="1">
    <location>
        <begin position="389"/>
        <end position="409"/>
    </location>
</feature>
<feature type="transmembrane region" description="Helical" evidence="1">
    <location>
        <begin position="558"/>
        <end position="575"/>
    </location>
</feature>
<keyword evidence="1" id="KW-0812">Transmembrane</keyword>
<evidence type="ECO:0000256" key="1">
    <source>
        <dbReference type="SAM" id="Phobius"/>
    </source>
</evidence>
<feature type="transmembrane region" description="Helical" evidence="1">
    <location>
        <begin position="468"/>
        <end position="490"/>
    </location>
</feature>
<evidence type="ECO:0000313" key="2">
    <source>
        <dbReference type="EMBL" id="EKT58610.1"/>
    </source>
</evidence>
<name>K8WR21_9GAMM</name>
<feature type="transmembrane region" description="Helical" evidence="1">
    <location>
        <begin position="204"/>
        <end position="224"/>
    </location>
</feature>
<dbReference type="PANTHER" id="PTHR38434">
    <property type="entry name" value="BLL2549 PROTEIN"/>
    <property type="match status" value="1"/>
</dbReference>
<comment type="caution">
    <text evidence="2">The sequence shown here is derived from an EMBL/GenBank/DDBJ whole genome shotgun (WGS) entry which is preliminary data.</text>
</comment>
<feature type="transmembrane region" description="Helical" evidence="1">
    <location>
        <begin position="6"/>
        <end position="26"/>
    </location>
</feature>
<keyword evidence="3" id="KW-1185">Reference proteome</keyword>
<reference evidence="2 3" key="1">
    <citation type="journal article" date="2012" name="BMC Genomics">
        <title>Comparative genomics of bacteria in the genus Providencia isolated from wild Drosophila melanogaster.</title>
        <authorList>
            <person name="Galac M.R."/>
            <person name="Lazzaro B.P."/>
        </authorList>
    </citation>
    <scope>NUCLEOTIDE SEQUENCE [LARGE SCALE GENOMIC DNA]</scope>
    <source>
        <strain evidence="2 3">DSM 19967</strain>
    </source>
</reference>
<feature type="transmembrane region" description="Helical" evidence="1">
    <location>
        <begin position="148"/>
        <end position="165"/>
    </location>
</feature>
<feature type="transmembrane region" description="Helical" evidence="1">
    <location>
        <begin position="421"/>
        <end position="440"/>
    </location>
</feature>
<dbReference type="RefSeq" id="WP_008915404.1">
    <property type="nucleotide sequence ID" value="NZ_CM001773.1"/>
</dbReference>
<feature type="transmembrane region" description="Helical" evidence="1">
    <location>
        <begin position="526"/>
        <end position="546"/>
    </location>
</feature>
<dbReference type="InterPro" id="IPR014600">
    <property type="entry name" value="UCP035905_mem"/>
</dbReference>
<dbReference type="PANTHER" id="PTHR38434:SF1">
    <property type="entry name" value="BLL2549 PROTEIN"/>
    <property type="match status" value="1"/>
</dbReference>
<feature type="transmembrane region" description="Helical" evidence="1">
    <location>
        <begin position="258"/>
        <end position="275"/>
    </location>
</feature>
<feature type="transmembrane region" description="Helical" evidence="1">
    <location>
        <begin position="877"/>
        <end position="894"/>
    </location>
</feature>
<accession>K8WR21</accession>
<feature type="transmembrane region" description="Helical" evidence="1">
    <location>
        <begin position="677"/>
        <end position="694"/>
    </location>
</feature>
<keyword evidence="1" id="KW-1133">Transmembrane helix</keyword>
<feature type="transmembrane region" description="Helical" evidence="1">
    <location>
        <begin position="820"/>
        <end position="841"/>
    </location>
</feature>
<dbReference type="PATRIC" id="fig|1141660.3.peg.1573"/>
<feature type="transmembrane region" description="Helical" evidence="1">
    <location>
        <begin position="496"/>
        <end position="514"/>
    </location>
</feature>
<dbReference type="HOGENOM" id="CLU_006561_0_0_6"/>
<feature type="transmembrane region" description="Helical" evidence="1">
    <location>
        <begin position="848"/>
        <end position="865"/>
    </location>
</feature>
<dbReference type="AlphaFoldDB" id="K8WR21"/>
<feature type="transmembrane region" description="Helical" evidence="1">
    <location>
        <begin position="582"/>
        <end position="604"/>
    </location>
</feature>
<dbReference type="Proteomes" id="UP000010290">
    <property type="component" value="Chromosome"/>
</dbReference>
<feature type="transmembrane region" description="Helical" evidence="1">
    <location>
        <begin position="739"/>
        <end position="760"/>
    </location>
</feature>
<feature type="transmembrane region" description="Helical" evidence="1">
    <location>
        <begin position="706"/>
        <end position="727"/>
    </location>
</feature>